<keyword evidence="5" id="KW-1185">Reference proteome</keyword>
<keyword evidence="3" id="KW-0732">Signal</keyword>
<protein>
    <submittedName>
        <fullName evidence="4">Ribonuclease domain-containing protein</fullName>
    </submittedName>
</protein>
<comment type="caution">
    <text evidence="4">The sequence shown here is derived from an EMBL/GenBank/DDBJ whole genome shotgun (WGS) entry which is preliminary data.</text>
</comment>
<evidence type="ECO:0000256" key="1">
    <source>
        <dbReference type="ARBA" id="ARBA00022722"/>
    </source>
</evidence>
<reference evidence="4 5" key="1">
    <citation type="submission" date="2024-09" db="EMBL/GenBank/DDBJ databases">
        <authorList>
            <person name="Sun Q."/>
            <person name="Mori K."/>
        </authorList>
    </citation>
    <scope>NUCLEOTIDE SEQUENCE [LARGE SCALE GENOMIC DNA]</scope>
    <source>
        <strain evidence="4 5">CGMCC 1.15906</strain>
    </source>
</reference>
<evidence type="ECO:0000313" key="4">
    <source>
        <dbReference type="EMBL" id="MFC0628871.1"/>
    </source>
</evidence>
<dbReference type="SUPFAM" id="SSF53933">
    <property type="entry name" value="Microbial ribonucleases"/>
    <property type="match status" value="1"/>
</dbReference>
<accession>A0ABV6QW51</accession>
<feature type="signal peptide" evidence="3">
    <location>
        <begin position="1"/>
        <end position="27"/>
    </location>
</feature>
<name>A0ABV6QW51_9ACTN</name>
<dbReference type="Gene3D" id="3.10.450.30">
    <property type="entry name" value="Microbial ribonucleases"/>
    <property type="match status" value="1"/>
</dbReference>
<dbReference type="EMBL" id="JBHLTC010000040">
    <property type="protein sequence ID" value="MFC0628871.1"/>
    <property type="molecule type" value="Genomic_DNA"/>
</dbReference>
<dbReference type="InterPro" id="IPR000026">
    <property type="entry name" value="N1-like"/>
</dbReference>
<keyword evidence="1" id="KW-0540">Nuclease</keyword>
<dbReference type="InterPro" id="IPR016191">
    <property type="entry name" value="Ribonuclease/ribotoxin"/>
</dbReference>
<sequence>MRIFRNALALTALAILPLAGTTATATAHPLSPGPSYGVANASYGVPGTSSSGASSYGVLGEVDALPTCALSSLPREASHTLELIHSGGPFPYDRDGTVFQNREGLLPSATSGYYREYTVKTPGSPDRGARRLVGGGRATSPAYVYYTSDHYASFCEVDEQA</sequence>
<dbReference type="RefSeq" id="WP_380055924.1">
    <property type="nucleotide sequence ID" value="NZ_JBHLTC010000040.1"/>
</dbReference>
<dbReference type="Pfam" id="PF00545">
    <property type="entry name" value="Ribonuclease"/>
    <property type="match status" value="1"/>
</dbReference>
<evidence type="ECO:0000256" key="2">
    <source>
        <dbReference type="ARBA" id="ARBA00022801"/>
    </source>
</evidence>
<proteinExistence type="predicted"/>
<feature type="chain" id="PRO_5046948753" evidence="3">
    <location>
        <begin position="28"/>
        <end position="161"/>
    </location>
</feature>
<organism evidence="4 5">
    <name type="scientific">Kribbella deserti</name>
    <dbReference type="NCBI Taxonomy" id="1926257"/>
    <lineage>
        <taxon>Bacteria</taxon>
        <taxon>Bacillati</taxon>
        <taxon>Actinomycetota</taxon>
        <taxon>Actinomycetes</taxon>
        <taxon>Propionibacteriales</taxon>
        <taxon>Kribbellaceae</taxon>
        <taxon>Kribbella</taxon>
    </lineage>
</organism>
<evidence type="ECO:0000313" key="5">
    <source>
        <dbReference type="Proteomes" id="UP001589890"/>
    </source>
</evidence>
<gene>
    <name evidence="4" type="ORF">ACFFGN_32700</name>
</gene>
<evidence type="ECO:0000256" key="3">
    <source>
        <dbReference type="SAM" id="SignalP"/>
    </source>
</evidence>
<keyword evidence="2" id="KW-0378">Hydrolase</keyword>
<dbReference type="Proteomes" id="UP001589890">
    <property type="component" value="Unassembled WGS sequence"/>
</dbReference>